<accession>X0ZIS7</accession>
<gene>
    <name evidence="1" type="ORF">S01H4_05171</name>
</gene>
<comment type="caution">
    <text evidence="1">The sequence shown here is derived from an EMBL/GenBank/DDBJ whole genome shotgun (WGS) entry which is preliminary data.</text>
</comment>
<dbReference type="SUPFAM" id="SSF110296">
    <property type="entry name" value="Oligoxyloglucan reducing end-specific cellobiohydrolase"/>
    <property type="match status" value="1"/>
</dbReference>
<organism evidence="1">
    <name type="scientific">marine sediment metagenome</name>
    <dbReference type="NCBI Taxonomy" id="412755"/>
    <lineage>
        <taxon>unclassified sequences</taxon>
        <taxon>metagenomes</taxon>
        <taxon>ecological metagenomes</taxon>
    </lineage>
</organism>
<dbReference type="EMBL" id="BART01001472">
    <property type="protein sequence ID" value="GAG69530.1"/>
    <property type="molecule type" value="Genomic_DNA"/>
</dbReference>
<dbReference type="Gene3D" id="2.130.10.10">
    <property type="entry name" value="YVTN repeat-like/Quinoprotein amine dehydrogenase"/>
    <property type="match status" value="1"/>
</dbReference>
<evidence type="ECO:0008006" key="2">
    <source>
        <dbReference type="Google" id="ProtNLM"/>
    </source>
</evidence>
<feature type="non-terminal residue" evidence="1">
    <location>
        <position position="1"/>
    </location>
</feature>
<dbReference type="AlphaFoldDB" id="X0ZIS7"/>
<sequence length="212" mass="23690">SYHKTDELGFTTVTGGSWSDGMYRSTDFGQNWQVGDYWLYASCVSMNPQGEYPNDTLSVFAGDSGLGMKHSTDYGTTWSEVNTGLGNLYVNALSYHLEDTLRLFCATQGGLYRYVYPPGVSEHSTGVSGSIIEVIQTVLRTHEPILVKYCVIGEDPFREMDLGIFDLTGRKIRTAKIGANITLLEPLRKSGIYFIVPSEKEYYCKEKLIIVD</sequence>
<name>X0ZIS7_9ZZZZ</name>
<reference evidence="1" key="1">
    <citation type="journal article" date="2014" name="Front. Microbiol.">
        <title>High frequency of phylogenetically diverse reductive dehalogenase-homologous genes in deep subseafloor sedimentary metagenomes.</title>
        <authorList>
            <person name="Kawai M."/>
            <person name="Futagami T."/>
            <person name="Toyoda A."/>
            <person name="Takaki Y."/>
            <person name="Nishi S."/>
            <person name="Hori S."/>
            <person name="Arai W."/>
            <person name="Tsubouchi T."/>
            <person name="Morono Y."/>
            <person name="Uchiyama I."/>
            <person name="Ito T."/>
            <person name="Fujiyama A."/>
            <person name="Inagaki F."/>
            <person name="Takami H."/>
        </authorList>
    </citation>
    <scope>NUCLEOTIDE SEQUENCE</scope>
    <source>
        <strain evidence="1">Expedition CK06-06</strain>
    </source>
</reference>
<proteinExistence type="predicted"/>
<dbReference type="CDD" id="cd15482">
    <property type="entry name" value="Sialidase_non-viral"/>
    <property type="match status" value="1"/>
</dbReference>
<dbReference type="InterPro" id="IPR015943">
    <property type="entry name" value="WD40/YVTN_repeat-like_dom_sf"/>
</dbReference>
<evidence type="ECO:0000313" key="1">
    <source>
        <dbReference type="EMBL" id="GAG69530.1"/>
    </source>
</evidence>
<protein>
    <recommendedName>
        <fullName evidence="2">Secretion system C-terminal sorting domain-containing protein</fullName>
    </recommendedName>
</protein>